<dbReference type="SUPFAM" id="SSF48452">
    <property type="entry name" value="TPR-like"/>
    <property type="match status" value="1"/>
</dbReference>
<accession>E1RG16</accession>
<dbReference type="SMART" id="SM00028">
    <property type="entry name" value="TPR"/>
    <property type="match status" value="2"/>
</dbReference>
<dbReference type="Gene3D" id="1.25.40.10">
    <property type="entry name" value="Tetratricopeptide repeat domain"/>
    <property type="match status" value="1"/>
</dbReference>
<dbReference type="EMBL" id="CP002117">
    <property type="protein sequence ID" value="ADN36251.1"/>
    <property type="molecule type" value="Genomic_DNA"/>
</dbReference>
<keyword evidence="3" id="KW-1185">Reference proteome</keyword>
<dbReference type="Pfam" id="PF13181">
    <property type="entry name" value="TPR_8"/>
    <property type="match status" value="2"/>
</dbReference>
<dbReference type="eggNOG" id="arCOG03032">
    <property type="taxonomic scope" value="Archaea"/>
</dbReference>
<dbReference type="PANTHER" id="PTHR12558">
    <property type="entry name" value="CELL DIVISION CYCLE 16,23,27"/>
    <property type="match status" value="1"/>
</dbReference>
<evidence type="ECO:0000313" key="3">
    <source>
        <dbReference type="Proteomes" id="UP000006565"/>
    </source>
</evidence>
<dbReference type="InterPro" id="IPR019734">
    <property type="entry name" value="TPR_rpt"/>
</dbReference>
<proteinExistence type="predicted"/>
<dbReference type="KEGG" id="mpi:Mpet_1493"/>
<dbReference type="AlphaFoldDB" id="E1RG16"/>
<dbReference type="STRING" id="679926.Mpet_1493"/>
<dbReference type="HOGENOM" id="CLU_142040_0_0_2"/>
<dbReference type="GeneID" id="25394999"/>
<dbReference type="OrthoDB" id="115601at2157"/>
<name>E1RG16_METP4</name>
<protein>
    <submittedName>
        <fullName evidence="2">Tetratricopeptide TPR_2 repeat protein</fullName>
    </submittedName>
</protein>
<organism evidence="2 3">
    <name type="scientific">Methanolacinia petrolearia (strain DSM 11571 / OCM 486 / SEBR 4847)</name>
    <name type="common">Methanoplanus petrolearius</name>
    <dbReference type="NCBI Taxonomy" id="679926"/>
    <lineage>
        <taxon>Archaea</taxon>
        <taxon>Methanobacteriati</taxon>
        <taxon>Methanobacteriota</taxon>
        <taxon>Stenosarchaea group</taxon>
        <taxon>Methanomicrobia</taxon>
        <taxon>Methanomicrobiales</taxon>
        <taxon>Methanomicrobiaceae</taxon>
        <taxon>Methanolacinia</taxon>
    </lineage>
</organism>
<dbReference type="PROSITE" id="PS50005">
    <property type="entry name" value="TPR"/>
    <property type="match status" value="1"/>
</dbReference>
<gene>
    <name evidence="2" type="ordered locus">Mpet_1493</name>
</gene>
<evidence type="ECO:0000313" key="2">
    <source>
        <dbReference type="EMBL" id="ADN36251.1"/>
    </source>
</evidence>
<reference evidence="2 3" key="1">
    <citation type="journal article" date="2010" name="Stand. Genomic Sci.">
        <title>Complete genome sequence of Methanoplanus petrolearius type strain (SEBR 4847).</title>
        <authorList>
            <person name="Brambilla E."/>
            <person name="Djao O.D."/>
            <person name="Daligault H."/>
            <person name="Lapidus A."/>
            <person name="Lucas S."/>
            <person name="Hammon N."/>
            <person name="Nolan M."/>
            <person name="Tice H."/>
            <person name="Cheng J.F."/>
            <person name="Han C."/>
            <person name="Tapia R."/>
            <person name="Goodwin L."/>
            <person name="Pitluck S."/>
            <person name="Liolios K."/>
            <person name="Ivanova N."/>
            <person name="Mavromatis K."/>
            <person name="Mikhailova N."/>
            <person name="Pati A."/>
            <person name="Chen A."/>
            <person name="Palaniappan K."/>
            <person name="Land M."/>
            <person name="Hauser L."/>
            <person name="Chang Y.J."/>
            <person name="Jeffries C.D."/>
            <person name="Rohde M."/>
            <person name="Spring S."/>
            <person name="Sikorski J."/>
            <person name="Goker M."/>
            <person name="Woyke T."/>
            <person name="Bristow J."/>
            <person name="Eisen J.A."/>
            <person name="Markowitz V."/>
            <person name="Hugenholtz P."/>
            <person name="Kyrpides N.C."/>
            <person name="Klenk H.P."/>
        </authorList>
    </citation>
    <scope>NUCLEOTIDE SEQUENCE [LARGE SCALE GENOMIC DNA]</scope>
    <source>
        <strain evidence="3">DSM 11571 / OCM 486 / SEBR 4847</strain>
    </source>
</reference>
<dbReference type="PANTHER" id="PTHR12558:SF13">
    <property type="entry name" value="CELL DIVISION CYCLE PROTEIN 27 HOMOLOG"/>
    <property type="match status" value="1"/>
</dbReference>
<keyword evidence="1" id="KW-0802">TPR repeat</keyword>
<feature type="repeat" description="TPR" evidence="1">
    <location>
        <begin position="96"/>
        <end position="129"/>
    </location>
</feature>
<evidence type="ECO:0000256" key="1">
    <source>
        <dbReference type="PROSITE-ProRule" id="PRU00339"/>
    </source>
</evidence>
<sequence length="155" mass="17602" precursor="true">MKKFTIIYSLFFLMLLLFLCCGCLGDSGENDQEKIKEFAAKVNSSREYYDQMVESDPNNATAWCIRGMYYNNGNFNQDEEALESSNRALEIDPEYGLAWLLRGYVLLNTGNVSEAELSFENAIRYDPGLEEFIPEAGSYNSGGSNSYCLIYSDFE</sequence>
<dbReference type="RefSeq" id="WP_013329428.1">
    <property type="nucleotide sequence ID" value="NC_014507.1"/>
</dbReference>
<dbReference type="Proteomes" id="UP000006565">
    <property type="component" value="Chromosome"/>
</dbReference>
<dbReference type="InterPro" id="IPR011990">
    <property type="entry name" value="TPR-like_helical_dom_sf"/>
</dbReference>